<dbReference type="InterPro" id="IPR007358">
    <property type="entry name" value="Nucleoid_associated_NdpA"/>
</dbReference>
<proteinExistence type="predicted"/>
<gene>
    <name evidence="1" type="ORF">L0U88_04695</name>
</gene>
<sequence length="348" mass="40497">MTGIDAVTLEKAIVHKVGNPTRGEALQLSPNTLTLNDEIVRGLLTRYFLAPFNEHDVYHFTHISDLELNDVYQYAKKIFDDPGSFQKVAAFLAQLLYQKSTHARVKEGELYVVLFDKLLVEGEEKKALGLFKSETKETFLKVFSHAGGWELAAEDGININKLDKGCLIIRENEAEGYKVLVVDTTNKQNDTQYWISEFLQVQPYTDSYHHTNQALGLCKLFIEKEYAEKFEVSKSDQIDLLNKSMDYFKSKEQFNLQEFADEVIHHPDVVDSFMDYKRHFEANRNYVIDEEFDIHLAAVKKQQKVFKSVLKLDKNFHVYIHGRRDLLERGYDETVGKKYYKLYFDEEA</sequence>
<evidence type="ECO:0000313" key="2">
    <source>
        <dbReference type="Proteomes" id="UP001200145"/>
    </source>
</evidence>
<name>A0ABS9BFL6_9BACT</name>
<dbReference type="Pfam" id="PF04245">
    <property type="entry name" value="NA37"/>
    <property type="match status" value="1"/>
</dbReference>
<dbReference type="RefSeq" id="WP_234864455.1">
    <property type="nucleotide sequence ID" value="NZ_JAKEVY010000001.1"/>
</dbReference>
<organism evidence="1 2">
    <name type="scientific">Flavihumibacter fluminis</name>
    <dbReference type="NCBI Taxonomy" id="2909236"/>
    <lineage>
        <taxon>Bacteria</taxon>
        <taxon>Pseudomonadati</taxon>
        <taxon>Bacteroidota</taxon>
        <taxon>Chitinophagia</taxon>
        <taxon>Chitinophagales</taxon>
        <taxon>Chitinophagaceae</taxon>
        <taxon>Flavihumibacter</taxon>
    </lineage>
</organism>
<evidence type="ECO:0000313" key="1">
    <source>
        <dbReference type="EMBL" id="MCF1713928.1"/>
    </source>
</evidence>
<keyword evidence="2" id="KW-1185">Reference proteome</keyword>
<reference evidence="1 2" key="1">
    <citation type="submission" date="2022-01" db="EMBL/GenBank/DDBJ databases">
        <title>Flavihumibacter sp. nov., isolated from sediment of a river.</title>
        <authorList>
            <person name="Liu H."/>
        </authorList>
    </citation>
    <scope>NUCLEOTIDE SEQUENCE [LARGE SCALE GENOMIC DNA]</scope>
    <source>
        <strain evidence="1 2">RY-1</strain>
    </source>
</reference>
<accession>A0ABS9BFL6</accession>
<dbReference type="EMBL" id="JAKEVY010000001">
    <property type="protein sequence ID" value="MCF1713928.1"/>
    <property type="molecule type" value="Genomic_DNA"/>
</dbReference>
<comment type="caution">
    <text evidence="1">The sequence shown here is derived from an EMBL/GenBank/DDBJ whole genome shotgun (WGS) entry which is preliminary data.</text>
</comment>
<dbReference type="Proteomes" id="UP001200145">
    <property type="component" value="Unassembled WGS sequence"/>
</dbReference>
<protein>
    <submittedName>
        <fullName evidence="1">Nucleoid-associated protein</fullName>
    </submittedName>
</protein>